<dbReference type="InterPro" id="IPR036388">
    <property type="entry name" value="WH-like_DNA-bd_sf"/>
</dbReference>
<dbReference type="SMART" id="SM00895">
    <property type="entry name" value="FCD"/>
    <property type="match status" value="1"/>
</dbReference>
<feature type="domain" description="HTH gntR-type" evidence="4">
    <location>
        <begin position="47"/>
        <end position="115"/>
    </location>
</feature>
<accession>A0A1B1JYP5</accession>
<dbReference type="InterPro" id="IPR011711">
    <property type="entry name" value="GntR_C"/>
</dbReference>
<dbReference type="Gene3D" id="1.10.10.10">
    <property type="entry name" value="Winged helix-like DNA-binding domain superfamily/Winged helix DNA-binding domain"/>
    <property type="match status" value="1"/>
</dbReference>
<evidence type="ECO:0000256" key="3">
    <source>
        <dbReference type="ARBA" id="ARBA00023163"/>
    </source>
</evidence>
<dbReference type="PROSITE" id="PS50949">
    <property type="entry name" value="HTH_GNTR"/>
    <property type="match status" value="1"/>
</dbReference>
<protein>
    <submittedName>
        <fullName evidence="5">GntR family transcriptional regulator</fullName>
    </submittedName>
</protein>
<sequence length="269" mass="29332">MQLLPRSLAGVNPRQCLVLTLSPVREQNIHMNLSDSWAARRPVTARVSAAEAVLADLRAAITSGELTVGERLPSEASLAARHGVSRSVIREALRSCHALGLTETKSGLGTFVVSDSIARDLDFGNYAANELVEARPHVEIPAAGWAAQRHTAEDLAALRGLVDQMRDEDDPLVWVSLDAQFHAFIARTSRNRVFESVIVDIREALTRQSETLNLVAGRQQKSNDEHDRIVEGIASKSYDKAARAMAEHLDAVRIALESVVGEAGPDHRQ</sequence>
<dbReference type="PRINTS" id="PR00035">
    <property type="entry name" value="HTHGNTR"/>
</dbReference>
<dbReference type="EMBL" id="CP009111">
    <property type="protein sequence ID" value="ANS25483.1"/>
    <property type="molecule type" value="Genomic_DNA"/>
</dbReference>
<dbReference type="Pfam" id="PF00392">
    <property type="entry name" value="GntR"/>
    <property type="match status" value="1"/>
</dbReference>
<evidence type="ECO:0000313" key="5">
    <source>
        <dbReference type="EMBL" id="ANS25483.1"/>
    </source>
</evidence>
<dbReference type="SMART" id="SM00345">
    <property type="entry name" value="HTH_GNTR"/>
    <property type="match status" value="1"/>
</dbReference>
<dbReference type="AlphaFoldDB" id="A0A1B1JYP5"/>
<reference evidence="5 6" key="1">
    <citation type="submission" date="2014-07" db="EMBL/GenBank/DDBJ databases">
        <authorList>
            <person name="Zhang J.E."/>
            <person name="Yang H."/>
            <person name="Guo J."/>
            <person name="Deng Z."/>
            <person name="Luo H."/>
            <person name="Luo M."/>
            <person name="Zhao B."/>
        </authorList>
    </citation>
    <scope>NUCLEOTIDE SEQUENCE [LARGE SCALE GENOMIC DNA]</scope>
    <source>
        <strain evidence="5 6">1CP</strain>
    </source>
</reference>
<dbReference type="GO" id="GO:0003677">
    <property type="term" value="F:DNA binding"/>
    <property type="evidence" value="ECO:0007669"/>
    <property type="project" value="UniProtKB-KW"/>
</dbReference>
<evidence type="ECO:0000313" key="6">
    <source>
        <dbReference type="Proteomes" id="UP000186108"/>
    </source>
</evidence>
<dbReference type="SUPFAM" id="SSF46785">
    <property type="entry name" value="Winged helix' DNA-binding domain"/>
    <property type="match status" value="1"/>
</dbReference>
<keyword evidence="3" id="KW-0804">Transcription</keyword>
<proteinExistence type="predicted"/>
<dbReference type="PATRIC" id="fig|37919.13.peg.757"/>
<dbReference type="InterPro" id="IPR000524">
    <property type="entry name" value="Tscrpt_reg_HTH_GntR"/>
</dbReference>
<dbReference type="SUPFAM" id="SSF48008">
    <property type="entry name" value="GntR ligand-binding domain-like"/>
    <property type="match status" value="1"/>
</dbReference>
<dbReference type="CDD" id="cd07377">
    <property type="entry name" value="WHTH_GntR"/>
    <property type="match status" value="1"/>
</dbReference>
<dbReference type="Proteomes" id="UP000186108">
    <property type="component" value="Chromosome"/>
</dbReference>
<dbReference type="PANTHER" id="PTHR43537:SF5">
    <property type="entry name" value="UXU OPERON TRANSCRIPTIONAL REGULATOR"/>
    <property type="match status" value="1"/>
</dbReference>
<organism evidence="5 6">
    <name type="scientific">Rhodococcus opacus</name>
    <name type="common">Nocardia opaca</name>
    <dbReference type="NCBI Taxonomy" id="37919"/>
    <lineage>
        <taxon>Bacteria</taxon>
        <taxon>Bacillati</taxon>
        <taxon>Actinomycetota</taxon>
        <taxon>Actinomycetes</taxon>
        <taxon>Mycobacteriales</taxon>
        <taxon>Nocardiaceae</taxon>
        <taxon>Rhodococcus</taxon>
    </lineage>
</organism>
<dbReference type="Gene3D" id="1.20.120.530">
    <property type="entry name" value="GntR ligand-binding domain-like"/>
    <property type="match status" value="1"/>
</dbReference>
<evidence type="ECO:0000256" key="1">
    <source>
        <dbReference type="ARBA" id="ARBA00023015"/>
    </source>
</evidence>
<evidence type="ECO:0000256" key="2">
    <source>
        <dbReference type="ARBA" id="ARBA00023125"/>
    </source>
</evidence>
<dbReference type="InterPro" id="IPR036390">
    <property type="entry name" value="WH_DNA-bd_sf"/>
</dbReference>
<name>A0A1B1JYP5_RHOOP</name>
<dbReference type="Pfam" id="PF07729">
    <property type="entry name" value="FCD"/>
    <property type="match status" value="1"/>
</dbReference>
<dbReference type="GO" id="GO:0003700">
    <property type="term" value="F:DNA-binding transcription factor activity"/>
    <property type="evidence" value="ECO:0007669"/>
    <property type="project" value="InterPro"/>
</dbReference>
<keyword evidence="2" id="KW-0238">DNA-binding</keyword>
<dbReference type="PANTHER" id="PTHR43537">
    <property type="entry name" value="TRANSCRIPTIONAL REGULATOR, GNTR FAMILY"/>
    <property type="match status" value="1"/>
</dbReference>
<gene>
    <name evidence="5" type="ORF">R1CP_03730</name>
</gene>
<evidence type="ECO:0000259" key="4">
    <source>
        <dbReference type="PROSITE" id="PS50949"/>
    </source>
</evidence>
<keyword evidence="1" id="KW-0805">Transcription regulation</keyword>
<dbReference type="InterPro" id="IPR008920">
    <property type="entry name" value="TF_FadR/GntR_C"/>
</dbReference>